<sequence length="423" mass="45881">MTYRVPMHLQARELQAEYASTGCRPRNCQANCNPPCTSKERCIMDVMDQCGQCPAVHCISLATLGFPETTERLTETGSQHKVGLIAGLTTTLVGAALIAGTVAGFVLYKRRRGRVAKEHPRDIEPSSLPPVPGISLMPPASVVSPPTLTTLERTASLNNLMSHRVQENTASGDHRPAYTGIPNQELPFIVPSLSIPRLAASNRPTTAQPKTSNTIRQSLNILPSTTSSRDSMLRQHAGLNRSSSVKVSAKYDNPNTSNASLSNPFEDSEDDNSTVGLRRAVSVKKNERSMSNDAILQPTASQPTGYAANLEYGFPAENTSFDNAPTVQIMRAKPTIVQISTTTKTEDGVTRKVSVRKKAPKDMKSPFEDGPSDPLAYQNDYTQQTDSITHVQMSQRRSGSSSNRSSVADGEIVVFWDAARPDP</sequence>
<reference evidence="3" key="1">
    <citation type="submission" date="2020-01" db="EMBL/GenBank/DDBJ databases">
        <title>Genome Sequencing of Three Apophysomyces-Like Fungal Strains Confirms a Novel Fungal Genus in the Mucoromycota with divergent Burkholderia-like Endosymbiotic Bacteria.</title>
        <authorList>
            <person name="Stajich J.E."/>
            <person name="Macias A.M."/>
            <person name="Carter-House D."/>
            <person name="Lovett B."/>
            <person name="Kasson L.R."/>
            <person name="Berry K."/>
            <person name="Grigoriev I."/>
            <person name="Chang Y."/>
            <person name="Spatafora J."/>
            <person name="Kasson M.T."/>
        </authorList>
    </citation>
    <scope>NUCLEOTIDE SEQUENCE</scope>
    <source>
        <strain evidence="3">NRRL A-21654</strain>
    </source>
</reference>
<name>A0A8H7BK02_9FUNG</name>
<evidence type="ECO:0000256" key="2">
    <source>
        <dbReference type="SAM" id="Phobius"/>
    </source>
</evidence>
<feature type="compositionally biased region" description="Low complexity" evidence="1">
    <location>
        <begin position="394"/>
        <end position="406"/>
    </location>
</feature>
<feature type="transmembrane region" description="Helical" evidence="2">
    <location>
        <begin position="82"/>
        <end position="108"/>
    </location>
</feature>
<keyword evidence="2" id="KW-0472">Membrane</keyword>
<comment type="caution">
    <text evidence="3">The sequence shown here is derived from an EMBL/GenBank/DDBJ whole genome shotgun (WGS) entry which is preliminary data.</text>
</comment>
<evidence type="ECO:0008006" key="5">
    <source>
        <dbReference type="Google" id="ProtNLM"/>
    </source>
</evidence>
<accession>A0A8H7BK02</accession>
<protein>
    <recommendedName>
        <fullName evidence="5">Membrane anchor Opy2 N-terminal domain-containing protein</fullName>
    </recommendedName>
</protein>
<evidence type="ECO:0000256" key="1">
    <source>
        <dbReference type="SAM" id="MobiDB-lite"/>
    </source>
</evidence>
<gene>
    <name evidence="3" type="ORF">EC973_004655</name>
</gene>
<organism evidence="3 4">
    <name type="scientific">Apophysomyces ossiformis</name>
    <dbReference type="NCBI Taxonomy" id="679940"/>
    <lineage>
        <taxon>Eukaryota</taxon>
        <taxon>Fungi</taxon>
        <taxon>Fungi incertae sedis</taxon>
        <taxon>Mucoromycota</taxon>
        <taxon>Mucoromycotina</taxon>
        <taxon>Mucoromycetes</taxon>
        <taxon>Mucorales</taxon>
        <taxon>Mucorineae</taxon>
        <taxon>Mucoraceae</taxon>
        <taxon>Apophysomyces</taxon>
    </lineage>
</organism>
<feature type="compositionally biased region" description="Polar residues" evidence="1">
    <location>
        <begin position="253"/>
        <end position="265"/>
    </location>
</feature>
<proteinExistence type="predicted"/>
<evidence type="ECO:0000313" key="4">
    <source>
        <dbReference type="Proteomes" id="UP000605846"/>
    </source>
</evidence>
<keyword evidence="4" id="KW-1185">Reference proteome</keyword>
<feature type="compositionally biased region" description="Polar residues" evidence="1">
    <location>
        <begin position="202"/>
        <end position="230"/>
    </location>
</feature>
<feature type="region of interest" description="Disordered" evidence="1">
    <location>
        <begin position="201"/>
        <end position="274"/>
    </location>
</feature>
<feature type="compositionally biased region" description="Polar residues" evidence="1">
    <location>
        <begin position="379"/>
        <end position="393"/>
    </location>
</feature>
<dbReference type="AlphaFoldDB" id="A0A8H7BK02"/>
<keyword evidence="2" id="KW-0812">Transmembrane</keyword>
<keyword evidence="2" id="KW-1133">Transmembrane helix</keyword>
<dbReference type="Proteomes" id="UP000605846">
    <property type="component" value="Unassembled WGS sequence"/>
</dbReference>
<feature type="region of interest" description="Disordered" evidence="1">
    <location>
        <begin position="343"/>
        <end position="423"/>
    </location>
</feature>
<dbReference type="EMBL" id="JABAYA010000262">
    <property type="protein sequence ID" value="KAF7721475.1"/>
    <property type="molecule type" value="Genomic_DNA"/>
</dbReference>
<evidence type="ECO:0000313" key="3">
    <source>
        <dbReference type="EMBL" id="KAF7721475.1"/>
    </source>
</evidence>
<dbReference type="OrthoDB" id="2284384at2759"/>